<dbReference type="RefSeq" id="XP_002949560.1">
    <property type="nucleotide sequence ID" value="XM_002949514.1"/>
</dbReference>
<feature type="compositionally biased region" description="Low complexity" evidence="1">
    <location>
        <begin position="166"/>
        <end position="178"/>
    </location>
</feature>
<sequence>MQGQPAPQTPASDLHELLKEIKELKAGLLGDSVTHDNPTFEGPPWANQAALQCRRAAGVPVLGLHESVSPLLRGLPSLQARRPRPPTHGAALSAGPAKLAATSTPSTSASSAIRSKIGSRIAKAGAVVAATSSTARTPPTSSTIPSPALRSGSHTLPTNLPPPSPAFSTSTPSSTTTPLQPHAVTPAMPRSARQKPVAAVNALGAMATSSRNSPRTSGRTGLSAGPSPASSVVLAARSSTGSGSSNSSSALAAPGSTSARKRPPQGGVTDPAHSSMTPRRVVGASGSQTVHAGSSVKPISRSTATAGHGTVGKSSGRSSHSASASAHSGSTAPSPPMSPPPKRTLATAAAGMATAAMAAASAAAKRPAAAKPSPAAAVAVSPAAVATAESELDCEVSHPSLTLPTLTLGPDMLAGESLEDMLAGDPWLAASTQADAGGGPSPIGEPAHGVSPRPRPTSDELLRPLTAAMAIGTGNSDWLDGDTDAEMNALMQGAIVAFGGEDEAESDLLAAQMTAVATTAAAAGPTSATPVAMALQEHGGMGGGGFPAAIPSPRLRGILPGSTATELLAATTLRSSQEPVVSTVCKVRELLGIVGSSSQESPSLDSEELWRNITNDANNIFSEHGAGGLAGSTVKSTAAAVAAAVAMSRDASPLASPTASPSPRVEGGGALGAAALALLGPSSQHAFPARGPMPVPAAAAASVSDAVASGRRSLTAAELADVGGANQFDSLETDDGFLSDILAAEAVAAAAAVIAAGSPPAATMTATAAVLQAMEVRPSTESGDEPSAASRRLMYQASNASSFGYDATVAFEATLISRQLAGGAMSLPAHISGEDAIMEGDEASSAAATPQTATPPARATASMVPEPGMDIDVEEGDHNELVTRVSTALAATSDEKDKDTGSNLAMAPGDHLELNGSGVERTDLRLSPPLVMAAAAAGAGVPVLEAATAPAAAPPMPDVDMMVCDIPVTADAVADPAEVLLQEDDVQALEAAACATVAAVATSGPIDVEMPQVAAQLPPSDCPAAASEALQAAASPAGLRTSLEVVEPAPGGGMSVPRSPTAELAKCNILPELGAAVPTPVAVQTTSPAAGTTTVPVADSPPVDSSMGASPPHAAASTAGWSAVADTAVEAMEECTVAPEVQEADDGGGVAAAQPLPGGTTMGTAHAATVPSATACDEESEKDYSHVTMEAGVEETDPPDRTSTPKSPPTREEPQVEMTEEPTMMKACESHAAQRFQGPLPSKPDSGQRGVMGVAASTAAVSLEATGESIVGGDSISSGVAPLEGMAPLDASVAAAAARSAGSTSLGESPRAARSTLGADEEVLKDSAAHDGASPGSGVQTAGGIPTYGFHNDSATEPLSAGPAISTAAPGDTFVALKTGEVDPATTAAAEEALKHVADGGDDDDDDAAQEQMYDGTAGMDIDPGVSGGAMEEDADDGDLSEAAGTGEPEESTLPRESPLAAYAVRPVSSSASPGEARDELLDQSCRPTLSTVNSHQLGDVDYSYSLEEEETSDADKRSISGTGSDVMEELRHKAPAGAGVALLAAASGVVGAAAPAPALSAKHTTDGDGLAAAAAAAAGEGSAAEVCASGSASDGAAAGMGRKRARLVSPRSDVGELKIARNDTGAGSGSADFDDPVSGGCATAEEVVGTEFAADAQAGACVHEDGSETSEPQAIPTSPAGVDNQLDLPGDAEIRADAWTASAAAPTPRASVIITQTNDRLRVSIGVTDEAVLLTPLFIASRAASLAPSPRSPAAAKKPIVGMPTVPAVPEVSEVSGSSSGDQQPLLHAWQVLVPPSPISPDGEAGGRPASNGSLAARRSLRSMLSGSSRLSRVSSHQDEDGEAAAVVAAQATDATAAAADTLEPLAPVPAADTANSGGWQATQDSVMAECTSSSGSANAQLSEPAALGAATSDVVQAAASLSNGDGIGDSHSDVGVSSPPAAPEFGQPANGAKISPSVSARATTGSPMAVAALVASSDKQTVGSLAPGNEDDEEQLQPAWKLAAAAAAAAAAADETDAGGFSSAAARSSLGVRRSLRSMPLTSAGSRLKRSSSHSSFSASASLAEQLDTPAPAGDVGAEAAQGAVRPQLDEKACTDGSSAAAAAAPAADADAVATATKEAAPVATTTAAAAVVLAAEHGSGDEGALPPAWKVIAVPAVPAADTPDIVAAARCAPLGAQPSFRSSRAGSSRLRRASAPDADDFDFAADTLGRGYIVDSNEGIGSEGASQERSAGLNPESMADAAAAAAAGATAMAMARSGDDFAETGDVLELGGSRSRSCTFHGNDSASNAGGTALQPVASVSYSSDSWAAPRVLLRGSSMGRTGGLSVGGLARSLRRVGTIGGGGSPARVGVSENGSMSSSWAARTSSHRITSEAVGFVPLPRRSVGGGDPHVDALRPAWQVLPLPESPRSPCSKSTDEAGGGAGAAAPLAANMLASMRSSSRLSRMSSGIPEDLLAELRMQAYAAVGHLQGSPHGDDSAGGLADMEASMEDSAAHERLLLPGTTLSGGGGGGGGEAAADSPTAGNDGAAGMLHAWKVLPLRAPAPSATGMAGPEAHAACTRLASLSESFGSLRGSRLSRTSLAVEDYVDESYTNTPIAAGPADGDGGAGGASAAECHSADRIAPANAANQSAIAEAAAAAAAAVAAEAAVIVENADGESLAGPSTAAAAEPPLPASTSRSPSERSSAPAAIGGLPAEVLYAAEVRASAGGRRSSPGAHPIGDLTSEDGRAPLPESPIVRALNSRPSLRSSRSSSGSRLSRVGSARDGAATAAGSAASAATVAGSASAATAATLLLSDIHEDDNEGQTLQQSSGGHSGRPDAQSAEAVADARFTEQSPPAPPLQASPRGTSPSKEVPGVAGGVGGGLDSLGSKLLAMVAGVTHRAPRSSSVGSSRLSRMTSQVSEVGLENIVEEGAEAAAAVDGQPAAAVTAPAASGTAPAASAPAGEEGFEYNGSALGYDRVSSGRAPPPAPSAGAARIGSPASAGAITPLAGPHGVLRSAQHPGTSPVASATTTAAAAAGEPRGEDDAEAGALLPAWKVLVPTGGSLAAAGVRDADTLSGERTSPSAAPGSTRQPSLRSIGSSRLRRVTSGLDEPTAEAGGDPVALVAAAATAAAAGDGAASPAGDAVRHGSHHHTQTSPHADEHGNVLKANLPSTQIASPGLGSGGATVSPDQKLKPPSAVAAAAAAASTPSPQRPAGTRISEVEEASAGSSPARPPRSVAAASAVTPGRGELDPTATPRGVLGDGAQGAAADASPRLQSTELVQLGAGVGPGPGTDGETAASVGPQSPRALGRRNRAFLSCLVCFGGSKVTE</sequence>
<protein>
    <submittedName>
        <fullName evidence="2">Uncharacterized protein</fullName>
    </submittedName>
</protein>
<feature type="region of interest" description="Disordered" evidence="1">
    <location>
        <begin position="2043"/>
        <end position="2065"/>
    </location>
</feature>
<feature type="region of interest" description="Disordered" evidence="1">
    <location>
        <begin position="3122"/>
        <end position="3296"/>
    </location>
</feature>
<feature type="region of interest" description="Disordered" evidence="1">
    <location>
        <begin position="2406"/>
        <end position="2427"/>
    </location>
</feature>
<feature type="region of interest" description="Disordered" evidence="1">
    <location>
        <begin position="2710"/>
        <end position="2765"/>
    </location>
</feature>
<feature type="compositionally biased region" description="Low complexity" evidence="1">
    <location>
        <begin position="235"/>
        <end position="256"/>
    </location>
</feature>
<feature type="region of interest" description="Disordered" evidence="1">
    <location>
        <begin position="2663"/>
        <end position="2692"/>
    </location>
</feature>
<feature type="compositionally biased region" description="Low complexity" evidence="1">
    <location>
        <begin position="2742"/>
        <end position="2765"/>
    </location>
</feature>
<feature type="region of interest" description="Disordered" evidence="1">
    <location>
        <begin position="2964"/>
        <end position="3032"/>
    </location>
</feature>
<dbReference type="OrthoDB" id="551238at2759"/>
<gene>
    <name evidence="2" type="ORF">VOLCADRAFT_89936</name>
</gene>
<feature type="region of interest" description="Disordered" evidence="1">
    <location>
        <begin position="841"/>
        <end position="864"/>
    </location>
</feature>
<feature type="region of interest" description="Disordered" evidence="1">
    <location>
        <begin position="2503"/>
        <end position="2528"/>
    </location>
</feature>
<feature type="region of interest" description="Disordered" evidence="1">
    <location>
        <begin position="1190"/>
        <end position="1219"/>
    </location>
</feature>
<accession>D8TT20</accession>
<evidence type="ECO:0000313" key="3">
    <source>
        <dbReference type="Proteomes" id="UP000001058"/>
    </source>
</evidence>
<feature type="compositionally biased region" description="Low complexity" evidence="1">
    <location>
        <begin position="2678"/>
        <end position="2692"/>
    </location>
</feature>
<dbReference type="GeneID" id="9618731"/>
<name>D8TT20_VOLCA</name>
<dbReference type="KEGG" id="vcn:VOLCADRAFT_89936"/>
<feature type="region of interest" description="Disordered" evidence="1">
    <location>
        <begin position="432"/>
        <end position="457"/>
    </location>
</feature>
<feature type="region of interest" description="Disordered" evidence="1">
    <location>
        <begin position="1328"/>
        <end position="1365"/>
    </location>
</feature>
<feature type="compositionally biased region" description="Low complexity" evidence="1">
    <location>
        <begin position="2976"/>
        <end position="2991"/>
    </location>
</feature>
<feature type="compositionally biased region" description="Acidic residues" evidence="1">
    <location>
        <begin position="1431"/>
        <end position="1440"/>
    </location>
</feature>
<keyword evidence="3" id="KW-1185">Reference proteome</keyword>
<feature type="compositionally biased region" description="Polar residues" evidence="1">
    <location>
        <begin position="207"/>
        <end position="220"/>
    </location>
</feature>
<feature type="region of interest" description="Disordered" evidence="1">
    <location>
        <begin position="891"/>
        <end position="915"/>
    </location>
</feature>
<proteinExistence type="predicted"/>
<feature type="compositionally biased region" description="Low complexity" evidence="1">
    <location>
        <begin position="89"/>
        <end position="112"/>
    </location>
</feature>
<dbReference type="Proteomes" id="UP000001058">
    <property type="component" value="Unassembled WGS sequence"/>
</dbReference>
<feature type="region of interest" description="Disordered" evidence="1">
    <location>
        <begin position="2221"/>
        <end position="2240"/>
    </location>
</feature>
<feature type="region of interest" description="Disordered" evidence="1">
    <location>
        <begin position="1930"/>
        <end position="1961"/>
    </location>
</feature>
<feature type="region of interest" description="Disordered" evidence="1">
    <location>
        <begin position="77"/>
        <end position="112"/>
    </location>
</feature>
<organism evidence="3">
    <name type="scientific">Volvox carteri f. nagariensis</name>
    <dbReference type="NCBI Taxonomy" id="3068"/>
    <lineage>
        <taxon>Eukaryota</taxon>
        <taxon>Viridiplantae</taxon>
        <taxon>Chlorophyta</taxon>
        <taxon>core chlorophytes</taxon>
        <taxon>Chlorophyceae</taxon>
        <taxon>CS clade</taxon>
        <taxon>Chlamydomonadales</taxon>
        <taxon>Volvocaceae</taxon>
        <taxon>Volvox</taxon>
    </lineage>
</organism>
<feature type="compositionally biased region" description="Low complexity" evidence="1">
    <location>
        <begin position="3212"/>
        <end position="3231"/>
    </location>
</feature>
<feature type="region of interest" description="Disordered" evidence="1">
    <location>
        <begin position="130"/>
        <end position="344"/>
    </location>
</feature>
<feature type="compositionally biased region" description="Low complexity" evidence="1">
    <location>
        <begin position="314"/>
        <end position="332"/>
    </location>
</feature>
<feature type="compositionally biased region" description="Low complexity" evidence="1">
    <location>
        <begin position="843"/>
        <end position="862"/>
    </location>
</feature>
<feature type="region of interest" description="Disordered" evidence="1">
    <location>
        <begin position="3057"/>
        <end position="3088"/>
    </location>
</feature>
<feature type="region of interest" description="Disordered" evidence="1">
    <location>
        <begin position="1660"/>
        <end position="1689"/>
    </location>
</feature>
<feature type="compositionally biased region" description="Pro residues" evidence="1">
    <location>
        <begin position="333"/>
        <end position="342"/>
    </location>
</feature>
<feature type="compositionally biased region" description="Low complexity" evidence="1">
    <location>
        <begin position="2055"/>
        <end position="2065"/>
    </location>
</feature>
<feature type="compositionally biased region" description="Low complexity" evidence="1">
    <location>
        <begin position="3182"/>
        <end position="3202"/>
    </location>
</feature>
<evidence type="ECO:0000256" key="1">
    <source>
        <dbReference type="SAM" id="MobiDB-lite"/>
    </source>
</evidence>
<feature type="region of interest" description="Disordered" evidence="1">
    <location>
        <begin position="2806"/>
        <end position="2858"/>
    </location>
</feature>
<feature type="compositionally biased region" description="Polar residues" evidence="1">
    <location>
        <begin position="3064"/>
        <end position="3079"/>
    </location>
</feature>
<feature type="region of interest" description="Disordered" evidence="1">
    <location>
        <begin position="1417"/>
        <end position="1458"/>
    </location>
</feature>
<dbReference type="InParanoid" id="D8TT20"/>
<feature type="compositionally biased region" description="Low complexity" evidence="1">
    <location>
        <begin position="130"/>
        <end position="148"/>
    </location>
</feature>
<evidence type="ECO:0000313" key="2">
    <source>
        <dbReference type="EMBL" id="EFJ49579.1"/>
    </source>
</evidence>
<feature type="compositionally biased region" description="Gly residues" evidence="1">
    <location>
        <begin position="2508"/>
        <end position="2518"/>
    </location>
</feature>
<feature type="compositionally biased region" description="Low complexity" evidence="1">
    <location>
        <begin position="3007"/>
        <end position="3025"/>
    </location>
</feature>
<dbReference type="EMBL" id="GL378335">
    <property type="protein sequence ID" value="EFJ49579.1"/>
    <property type="molecule type" value="Genomic_DNA"/>
</dbReference>
<reference evidence="2 3" key="1">
    <citation type="journal article" date="2010" name="Science">
        <title>Genomic analysis of organismal complexity in the multicellular green alga Volvox carteri.</title>
        <authorList>
            <person name="Prochnik S.E."/>
            <person name="Umen J."/>
            <person name="Nedelcu A.M."/>
            <person name="Hallmann A."/>
            <person name="Miller S.M."/>
            <person name="Nishii I."/>
            <person name="Ferris P."/>
            <person name="Kuo A."/>
            <person name="Mitros T."/>
            <person name="Fritz-Laylin L.K."/>
            <person name="Hellsten U."/>
            <person name="Chapman J."/>
            <person name="Simakov O."/>
            <person name="Rensing S.A."/>
            <person name="Terry A."/>
            <person name="Pangilinan J."/>
            <person name="Kapitonov V."/>
            <person name="Jurka J."/>
            <person name="Salamov A."/>
            <person name="Shapiro H."/>
            <person name="Schmutz J."/>
            <person name="Grimwood J."/>
            <person name="Lindquist E."/>
            <person name="Lucas S."/>
            <person name="Grigoriev I.V."/>
            <person name="Schmitt R."/>
            <person name="Kirk D."/>
            <person name="Rokhsar D.S."/>
        </authorList>
    </citation>
    <scope>NUCLEOTIDE SEQUENCE [LARGE SCALE GENOMIC DNA]</scope>
    <source>
        <strain evidence="3">f. Nagariensis / Eve</strain>
    </source>
</reference>